<organism evidence="3 4">
    <name type="scientific">Eragrostis curvula</name>
    <name type="common">weeping love grass</name>
    <dbReference type="NCBI Taxonomy" id="38414"/>
    <lineage>
        <taxon>Eukaryota</taxon>
        <taxon>Viridiplantae</taxon>
        <taxon>Streptophyta</taxon>
        <taxon>Embryophyta</taxon>
        <taxon>Tracheophyta</taxon>
        <taxon>Spermatophyta</taxon>
        <taxon>Magnoliopsida</taxon>
        <taxon>Liliopsida</taxon>
        <taxon>Poales</taxon>
        <taxon>Poaceae</taxon>
        <taxon>PACMAD clade</taxon>
        <taxon>Chloridoideae</taxon>
        <taxon>Eragrostideae</taxon>
        <taxon>Eragrostidinae</taxon>
        <taxon>Eragrostis</taxon>
    </lineage>
</organism>
<feature type="domain" description="BAH" evidence="2">
    <location>
        <begin position="97"/>
        <end position="215"/>
    </location>
</feature>
<dbReference type="Gene3D" id="2.30.30.490">
    <property type="match status" value="1"/>
</dbReference>
<comment type="caution">
    <text evidence="3">The sequence shown here is derived from an EMBL/GenBank/DDBJ whole genome shotgun (WGS) entry which is preliminary data.</text>
</comment>
<dbReference type="EMBL" id="RWGY01000029">
    <property type="protein sequence ID" value="TVU16982.1"/>
    <property type="molecule type" value="Genomic_DNA"/>
</dbReference>
<name>A0A5J9TZZ7_9POAL</name>
<gene>
    <name evidence="3" type="ORF">EJB05_32987</name>
</gene>
<dbReference type="PANTHER" id="PTHR46871">
    <property type="entry name" value="BROMO-ADJACENT HOMOLOGY (BAH) DOMAIN-CONTAINING PROTEIN"/>
    <property type="match status" value="1"/>
</dbReference>
<accession>A0A5J9TZZ7</accession>
<dbReference type="Gramene" id="TVU16982">
    <property type="protein sequence ID" value="TVU16982"/>
    <property type="gene ID" value="EJB05_32987"/>
</dbReference>
<dbReference type="InterPro" id="IPR001025">
    <property type="entry name" value="BAH_dom"/>
</dbReference>
<dbReference type="PANTHER" id="PTHR46871:SF1">
    <property type="entry name" value="BROMO-ADJACENT HOMOLOGY (BAH) DOMAIN-CONTAINING PROTEIN"/>
    <property type="match status" value="1"/>
</dbReference>
<dbReference type="OrthoDB" id="1922186at2759"/>
<feature type="region of interest" description="Disordered" evidence="1">
    <location>
        <begin position="1"/>
        <end position="84"/>
    </location>
</feature>
<feature type="compositionally biased region" description="Basic residues" evidence="1">
    <location>
        <begin position="33"/>
        <end position="42"/>
    </location>
</feature>
<evidence type="ECO:0000313" key="4">
    <source>
        <dbReference type="Proteomes" id="UP000324897"/>
    </source>
</evidence>
<feature type="compositionally biased region" description="Acidic residues" evidence="1">
    <location>
        <begin position="46"/>
        <end position="70"/>
    </location>
</feature>
<dbReference type="SMART" id="SM00439">
    <property type="entry name" value="BAH"/>
    <property type="match status" value="1"/>
</dbReference>
<evidence type="ECO:0000256" key="1">
    <source>
        <dbReference type="SAM" id="MobiDB-lite"/>
    </source>
</evidence>
<dbReference type="AlphaFoldDB" id="A0A5J9TZZ7"/>
<sequence>MGRRRRFAQQEEDDEKDLEAMRRDDDDEETGTHRRHDRPRKRSAPESDEEEAEPEEQQEEEEEPDDEENAEAVPIGDPVKVTGTGKKHYASFKYEGITFELEDTVLLAPEDLPQKPHVAIIKDITETEESLNVTVQRFYRPEEAERKDGGSWPKQDTREIFYSFHMVDVPAESVMHKCVVHFIPLPKQIPRPKQLPGFVVQKVYDAVEKKLCNLCQQGHEDKLQEIDSRLEMT</sequence>
<proteinExistence type="predicted"/>
<dbReference type="GO" id="GO:0003682">
    <property type="term" value="F:chromatin binding"/>
    <property type="evidence" value="ECO:0007669"/>
    <property type="project" value="InterPro"/>
</dbReference>
<evidence type="ECO:0000259" key="2">
    <source>
        <dbReference type="PROSITE" id="PS51038"/>
    </source>
</evidence>
<evidence type="ECO:0000313" key="3">
    <source>
        <dbReference type="EMBL" id="TVU16982.1"/>
    </source>
</evidence>
<protein>
    <recommendedName>
        <fullName evidence="2">BAH domain-containing protein</fullName>
    </recommendedName>
</protein>
<keyword evidence="4" id="KW-1185">Reference proteome</keyword>
<reference evidence="3 4" key="1">
    <citation type="journal article" date="2019" name="Sci. Rep.">
        <title>A high-quality genome of Eragrostis curvula grass provides insights into Poaceae evolution and supports new strategies to enhance forage quality.</title>
        <authorList>
            <person name="Carballo J."/>
            <person name="Santos B.A.C.M."/>
            <person name="Zappacosta D."/>
            <person name="Garbus I."/>
            <person name="Selva J.P."/>
            <person name="Gallo C.A."/>
            <person name="Diaz A."/>
            <person name="Albertini E."/>
            <person name="Caccamo M."/>
            <person name="Echenique V."/>
        </authorList>
    </citation>
    <scope>NUCLEOTIDE SEQUENCE [LARGE SCALE GENOMIC DNA]</scope>
    <source>
        <strain evidence="4">cv. Victoria</strain>
        <tissue evidence="3">Leaf</tissue>
    </source>
</reference>
<dbReference type="Proteomes" id="UP000324897">
    <property type="component" value="Chromosome 7"/>
</dbReference>
<dbReference type="PROSITE" id="PS51038">
    <property type="entry name" value="BAH"/>
    <property type="match status" value="1"/>
</dbReference>
<dbReference type="InterPro" id="IPR043151">
    <property type="entry name" value="BAH_sf"/>
</dbReference>
<feature type="non-terminal residue" evidence="3">
    <location>
        <position position="1"/>
    </location>
</feature>
<dbReference type="Pfam" id="PF01426">
    <property type="entry name" value="BAH"/>
    <property type="match status" value="1"/>
</dbReference>